<dbReference type="EMBL" id="CABVPL010000011">
    <property type="protein sequence ID" value="VWB48026.1"/>
    <property type="molecule type" value="Genomic_DNA"/>
</dbReference>
<dbReference type="EMBL" id="VZOJ01000008">
    <property type="protein sequence ID" value="KAB0643807.1"/>
    <property type="molecule type" value="Genomic_DNA"/>
</dbReference>
<sequence length="673" mass="71483">MTINVVAVPNLSALRNIDHTQFGSVCVQGYYSVLDGGGGLYHYDATDTTSSDNGGTVIVANDGARWKLQIIGGFVAVEQFGAKGDGAADDTDAINRCLASFGLSGGTAVAARIYNVSTINVPQNCCLAGELQNPEQTLSGSAQNYYAWGSQIRLRSNGVINLARGASLDKLLIIRDGLSLPVTNDTQATVVVGQMAGVGVSVADAGCSITNTMLLGHGQAINVLANQSNTQGRFYMSNVRIDSKYGVYINGAYDLCRLYSVHCWPFLTVHASGVSGANLSRAGVAFSLENVDDWTQLVSCFSYGYGVAYQCSSTANIEFLACQADGPNVGMQTAFNIIGASTYTHMEGCMVNSYQTAVAINIAPIGGAGANWPEVRSVNGNYNCIGPCISVSSGQLRSVNDSFHSGSVGVAFGAGTLQGSSLSTPYFNNGVGTPWDFSSDAIKKIVSVVAPTFYGGAGSANPSQVLSDFNIVSQAGVAPGVGPAYQWSGPYSTYTGIYASVQARLVSGTAGNEASDLVFSGFRAGAMIDRLVLDHDGHLYPAIGGAYNCGSQKNPWLSVYVANGVINNSDEVYKTDFREIDDVLLDAFASIKPVQFRWKAGDDIRWRVGYRAQDLERALRERGADPALYSLWVRDEIVEDGQRTGRFIHGLDYDQLAVLREALERRRGTGMRS</sequence>
<gene>
    <name evidence="3" type="ORF">BLA24064_02171</name>
    <name evidence="2" type="ORF">F7R21_05315</name>
</gene>
<dbReference type="AlphaFoldDB" id="A0A6H9SRU5"/>
<evidence type="ECO:0000313" key="4">
    <source>
        <dbReference type="Proteomes" id="UP000430232"/>
    </source>
</evidence>
<dbReference type="RefSeq" id="WP_151063279.1">
    <property type="nucleotide sequence ID" value="NZ_CABVPL010000011.1"/>
</dbReference>
<feature type="domain" description="Peptidase S74" evidence="1">
    <location>
        <begin position="569"/>
        <end position="673"/>
    </location>
</feature>
<dbReference type="Proteomes" id="UP000494222">
    <property type="component" value="Unassembled WGS sequence"/>
</dbReference>
<dbReference type="Gene3D" id="2.160.20.10">
    <property type="entry name" value="Single-stranded right-handed beta-helix, Pectin lyase-like"/>
    <property type="match status" value="1"/>
</dbReference>
<accession>A0A6H9SRU5</accession>
<dbReference type="GeneID" id="99789436"/>
<dbReference type="InterPro" id="IPR011050">
    <property type="entry name" value="Pectin_lyase_fold/virulence"/>
</dbReference>
<evidence type="ECO:0000259" key="1">
    <source>
        <dbReference type="PROSITE" id="PS51688"/>
    </source>
</evidence>
<dbReference type="InterPro" id="IPR012334">
    <property type="entry name" value="Pectin_lyas_fold"/>
</dbReference>
<dbReference type="OrthoDB" id="9111679at2"/>
<proteinExistence type="predicted"/>
<dbReference type="Pfam" id="PF13884">
    <property type="entry name" value="Peptidase_S74"/>
    <property type="match status" value="1"/>
</dbReference>
<dbReference type="InterPro" id="IPR036388">
    <property type="entry name" value="WH-like_DNA-bd_sf"/>
</dbReference>
<dbReference type="InterPro" id="IPR030392">
    <property type="entry name" value="S74_ICA"/>
</dbReference>
<organism evidence="2 4">
    <name type="scientific">Burkholderia latens</name>
    <dbReference type="NCBI Taxonomy" id="488446"/>
    <lineage>
        <taxon>Bacteria</taxon>
        <taxon>Pseudomonadati</taxon>
        <taxon>Pseudomonadota</taxon>
        <taxon>Betaproteobacteria</taxon>
        <taxon>Burkholderiales</taxon>
        <taxon>Burkholderiaceae</taxon>
        <taxon>Burkholderia</taxon>
        <taxon>Burkholderia cepacia complex</taxon>
    </lineage>
</organism>
<protein>
    <submittedName>
        <fullName evidence="3">Parallel beta-helix repeat-containing protein</fullName>
    </submittedName>
    <submittedName>
        <fullName evidence="2">Tail fiber domain-containing protein</fullName>
    </submittedName>
</protein>
<dbReference type="SUPFAM" id="SSF51126">
    <property type="entry name" value="Pectin lyase-like"/>
    <property type="match status" value="1"/>
</dbReference>
<evidence type="ECO:0000313" key="3">
    <source>
        <dbReference type="EMBL" id="VWB48026.1"/>
    </source>
</evidence>
<dbReference type="Proteomes" id="UP000430232">
    <property type="component" value="Unassembled WGS sequence"/>
</dbReference>
<dbReference type="PROSITE" id="PS51688">
    <property type="entry name" value="ICA"/>
    <property type="match status" value="1"/>
</dbReference>
<reference evidence="2 4" key="1">
    <citation type="submission" date="2019-09" db="EMBL/GenBank/DDBJ databases">
        <title>Draft genome sequences of 48 bacterial type strains from the CCUG.</title>
        <authorList>
            <person name="Tunovic T."/>
            <person name="Pineiro-Iglesias B."/>
            <person name="Unosson C."/>
            <person name="Inganas E."/>
            <person name="Ohlen M."/>
            <person name="Cardew S."/>
            <person name="Jensie-Markopoulos S."/>
            <person name="Salva-Serra F."/>
            <person name="Jaen-Luchoro D."/>
            <person name="Karlsson R."/>
            <person name="Svensson-Stadler L."/>
            <person name="Chun J."/>
            <person name="Moore E."/>
        </authorList>
    </citation>
    <scope>NUCLEOTIDE SEQUENCE [LARGE SCALE GENOMIC DNA]</scope>
    <source>
        <strain evidence="2 4">CCUG 54555</strain>
    </source>
</reference>
<reference evidence="3 5" key="2">
    <citation type="submission" date="2019-09" db="EMBL/GenBank/DDBJ databases">
        <authorList>
            <person name="Depoorter E."/>
        </authorList>
    </citation>
    <scope>NUCLEOTIDE SEQUENCE [LARGE SCALE GENOMIC DNA]</scope>
    <source>
        <strain evidence="3">LMG 24064</strain>
    </source>
</reference>
<evidence type="ECO:0000313" key="5">
    <source>
        <dbReference type="Proteomes" id="UP000494222"/>
    </source>
</evidence>
<dbReference type="Gene3D" id="1.10.10.10">
    <property type="entry name" value="Winged helix-like DNA-binding domain superfamily/Winged helix DNA-binding domain"/>
    <property type="match status" value="1"/>
</dbReference>
<evidence type="ECO:0000313" key="2">
    <source>
        <dbReference type="EMBL" id="KAB0643807.1"/>
    </source>
</evidence>
<keyword evidence="4" id="KW-1185">Reference proteome</keyword>
<name>A0A6H9SRU5_9BURK</name>